<proteinExistence type="predicted"/>
<sequence length="128" mass="14813">MHILPATFSYVYWLYREGVGAFFRAWMNYHWFVYHFFSVPVLARTMFAPWRRMQEAGARGFDPEKIAERIIINSVLRITGFVIRFVFLLTAIASECALFVVGCILFLYFITSPVSVPATFITGVLLLL</sequence>
<protein>
    <submittedName>
        <fullName evidence="2">Uncharacterized protein</fullName>
    </submittedName>
</protein>
<evidence type="ECO:0000256" key="1">
    <source>
        <dbReference type="SAM" id="Phobius"/>
    </source>
</evidence>
<evidence type="ECO:0000313" key="3">
    <source>
        <dbReference type="Proteomes" id="UP000231503"/>
    </source>
</evidence>
<keyword evidence="1" id="KW-0812">Transmembrane</keyword>
<organism evidence="2 3">
    <name type="scientific">Candidatus Niyogibacteria bacterium CG10_big_fil_rev_8_21_14_0_10_46_36</name>
    <dbReference type="NCBI Taxonomy" id="1974726"/>
    <lineage>
        <taxon>Bacteria</taxon>
        <taxon>Candidatus Niyogiibacteriota</taxon>
    </lineage>
</organism>
<name>A0A2H0TDC9_9BACT</name>
<reference evidence="3" key="1">
    <citation type="submission" date="2017-09" db="EMBL/GenBank/DDBJ databases">
        <title>Depth-based differentiation of microbial function through sediment-hosted aquifers and enrichment of novel symbionts in the deep terrestrial subsurface.</title>
        <authorList>
            <person name="Probst A.J."/>
            <person name="Ladd B."/>
            <person name="Jarett J.K."/>
            <person name="Geller-Mcgrath D.E."/>
            <person name="Sieber C.M.K."/>
            <person name="Emerson J.B."/>
            <person name="Anantharaman K."/>
            <person name="Thomas B.C."/>
            <person name="Malmstrom R."/>
            <person name="Stieglmeier M."/>
            <person name="Klingl A."/>
            <person name="Woyke T."/>
            <person name="Ryan C.M."/>
            <person name="Banfield J.F."/>
        </authorList>
    </citation>
    <scope>NUCLEOTIDE SEQUENCE [LARGE SCALE GENOMIC DNA]</scope>
</reference>
<keyword evidence="1" id="KW-0472">Membrane</keyword>
<accession>A0A2H0TDC9</accession>
<feature type="transmembrane region" description="Helical" evidence="1">
    <location>
        <begin position="31"/>
        <end position="50"/>
    </location>
</feature>
<evidence type="ECO:0000313" key="2">
    <source>
        <dbReference type="EMBL" id="PIR69553.1"/>
    </source>
</evidence>
<dbReference type="Proteomes" id="UP000231503">
    <property type="component" value="Unassembled WGS sequence"/>
</dbReference>
<dbReference type="EMBL" id="PFCO01000005">
    <property type="protein sequence ID" value="PIR69553.1"/>
    <property type="molecule type" value="Genomic_DNA"/>
</dbReference>
<gene>
    <name evidence="2" type="ORF">COU47_02250</name>
</gene>
<feature type="transmembrane region" description="Helical" evidence="1">
    <location>
        <begin position="70"/>
        <end position="93"/>
    </location>
</feature>
<dbReference type="AlphaFoldDB" id="A0A2H0TDC9"/>
<feature type="transmembrane region" description="Helical" evidence="1">
    <location>
        <begin position="99"/>
        <end position="127"/>
    </location>
</feature>
<comment type="caution">
    <text evidence="2">The sequence shown here is derived from an EMBL/GenBank/DDBJ whole genome shotgun (WGS) entry which is preliminary data.</text>
</comment>
<keyword evidence="1" id="KW-1133">Transmembrane helix</keyword>